<organism evidence="1 4">
    <name type="scientific">Mycena belliarum</name>
    <dbReference type="NCBI Taxonomy" id="1033014"/>
    <lineage>
        <taxon>Eukaryota</taxon>
        <taxon>Fungi</taxon>
        <taxon>Dikarya</taxon>
        <taxon>Basidiomycota</taxon>
        <taxon>Agaricomycotina</taxon>
        <taxon>Agaricomycetes</taxon>
        <taxon>Agaricomycetidae</taxon>
        <taxon>Agaricales</taxon>
        <taxon>Marasmiineae</taxon>
        <taxon>Mycenaceae</taxon>
        <taxon>Mycena</taxon>
    </lineage>
</organism>
<comment type="caution">
    <text evidence="1">The sequence shown here is derived from an EMBL/GenBank/DDBJ whole genome shotgun (WGS) entry which is preliminary data.</text>
</comment>
<evidence type="ECO:0000313" key="4">
    <source>
        <dbReference type="Proteomes" id="UP001222325"/>
    </source>
</evidence>
<protein>
    <submittedName>
        <fullName evidence="1">Uncharacterized protein</fullName>
    </submittedName>
</protein>
<evidence type="ECO:0000313" key="3">
    <source>
        <dbReference type="EMBL" id="KAJ7082734.1"/>
    </source>
</evidence>
<name>A0AAD6XN43_9AGAR</name>
<dbReference type="AlphaFoldDB" id="A0AAD6XN43"/>
<dbReference type="EMBL" id="JARJCN010000044">
    <property type="protein sequence ID" value="KAJ7082734.1"/>
    <property type="molecule type" value="Genomic_DNA"/>
</dbReference>
<dbReference type="EMBL" id="JARJCN010000044">
    <property type="protein sequence ID" value="KAJ7082728.1"/>
    <property type="molecule type" value="Genomic_DNA"/>
</dbReference>
<proteinExistence type="predicted"/>
<accession>A0AAD6XN43</accession>
<evidence type="ECO:0000313" key="2">
    <source>
        <dbReference type="EMBL" id="KAJ7082728.1"/>
    </source>
</evidence>
<dbReference type="EMBL" id="JARJCN010000044">
    <property type="protein sequence ID" value="KAJ7082722.1"/>
    <property type="molecule type" value="Genomic_DNA"/>
</dbReference>
<evidence type="ECO:0000313" key="1">
    <source>
        <dbReference type="EMBL" id="KAJ7082722.1"/>
    </source>
</evidence>
<dbReference type="Proteomes" id="UP001222325">
    <property type="component" value="Unassembled WGS sequence"/>
</dbReference>
<gene>
    <name evidence="1" type="ORF">B0H15DRAFT_952423</name>
    <name evidence="2" type="ORF">B0H15DRAFT_952428</name>
    <name evidence="3" type="ORF">B0H15DRAFT_952433</name>
</gene>
<sequence>MPQRCGRSSDPKFRGLATTVMRLMYRAAVNTQVLCSQTHGSGDTYLSRFDALDAFYNASAWARCGRDAPGASAAPAEPRRVTAAIISRVVVAARAQFRLEISWSLPLRCARRSKPPPTFWPTSPRRFDASGLSSKFRVYLLQPRHRCNVAVAPAVDHCVETPPVSRPCR</sequence>
<reference evidence="1" key="1">
    <citation type="submission" date="2023-03" db="EMBL/GenBank/DDBJ databases">
        <title>Massive genome expansion in bonnet fungi (Mycena s.s.) driven by repeated elements and novel gene families across ecological guilds.</title>
        <authorList>
            <consortium name="Lawrence Berkeley National Laboratory"/>
            <person name="Harder C.B."/>
            <person name="Miyauchi S."/>
            <person name="Viragh M."/>
            <person name="Kuo A."/>
            <person name="Thoen E."/>
            <person name="Andreopoulos B."/>
            <person name="Lu D."/>
            <person name="Skrede I."/>
            <person name="Drula E."/>
            <person name="Henrissat B."/>
            <person name="Morin E."/>
            <person name="Kohler A."/>
            <person name="Barry K."/>
            <person name="LaButti K."/>
            <person name="Morin E."/>
            <person name="Salamov A."/>
            <person name="Lipzen A."/>
            <person name="Mereny Z."/>
            <person name="Hegedus B."/>
            <person name="Baldrian P."/>
            <person name="Stursova M."/>
            <person name="Weitz H."/>
            <person name="Taylor A."/>
            <person name="Grigoriev I.V."/>
            <person name="Nagy L.G."/>
            <person name="Martin F."/>
            <person name="Kauserud H."/>
        </authorList>
    </citation>
    <scope>NUCLEOTIDE SEQUENCE</scope>
    <source>
        <strain evidence="1">CBHHK173m</strain>
    </source>
</reference>
<keyword evidence="4" id="KW-1185">Reference proteome</keyword>